<reference evidence="1 2" key="1">
    <citation type="journal article" date="2010" name="J. Bacteriol.">
        <title>Genome sequence of the oligotrophic marine Gammaproteobacterium HTCC2143, isolated from the Oregon Coast.</title>
        <authorList>
            <person name="Oh H.M."/>
            <person name="Kang I."/>
            <person name="Ferriera S."/>
            <person name="Giovannoni S.J."/>
            <person name="Cho J.C."/>
        </authorList>
    </citation>
    <scope>NUCLEOTIDE SEQUENCE [LARGE SCALE GENOMIC DNA]</scope>
    <source>
        <strain evidence="1 2">HTCC2143</strain>
    </source>
</reference>
<comment type="caution">
    <text evidence="1">The sequence shown here is derived from an EMBL/GenBank/DDBJ whole genome shotgun (WGS) entry which is preliminary data.</text>
</comment>
<evidence type="ECO:0000313" key="2">
    <source>
        <dbReference type="Proteomes" id="UP000004931"/>
    </source>
</evidence>
<gene>
    <name evidence="1" type="ORF">GP2143_05450</name>
</gene>
<dbReference type="Proteomes" id="UP000004931">
    <property type="component" value="Unassembled WGS sequence"/>
</dbReference>
<keyword evidence="2" id="KW-1185">Reference proteome</keyword>
<sequence length="31" mass="3620">MAFYRFLPELAGLRIAAPWTALWIWLDVEIG</sequence>
<dbReference type="AlphaFoldDB" id="A0YBE0"/>
<name>A0YBE0_9GAMM</name>
<accession>A0YBE0</accession>
<protein>
    <submittedName>
        <fullName evidence="1">Uncharacterized protein</fullName>
    </submittedName>
</protein>
<dbReference type="EMBL" id="AAVT01000002">
    <property type="protein sequence ID" value="EAW31870.1"/>
    <property type="molecule type" value="Genomic_DNA"/>
</dbReference>
<organism evidence="1 2">
    <name type="scientific">marine gamma proteobacterium HTCC2143</name>
    <dbReference type="NCBI Taxonomy" id="247633"/>
    <lineage>
        <taxon>Bacteria</taxon>
        <taxon>Pseudomonadati</taxon>
        <taxon>Pseudomonadota</taxon>
        <taxon>Gammaproteobacteria</taxon>
        <taxon>Cellvibrionales</taxon>
        <taxon>Spongiibacteraceae</taxon>
        <taxon>BD1-7 clade</taxon>
    </lineage>
</organism>
<evidence type="ECO:0000313" key="1">
    <source>
        <dbReference type="EMBL" id="EAW31870.1"/>
    </source>
</evidence>
<proteinExistence type="predicted"/>